<accession>A0ABR6RFJ9</accession>
<gene>
    <name evidence="1" type="ORF">HNP33_001996</name>
</gene>
<reference evidence="1 2" key="1">
    <citation type="submission" date="2020-08" db="EMBL/GenBank/DDBJ databases">
        <title>Functional genomics of gut bacteria from endangered species of beetles.</title>
        <authorList>
            <person name="Carlos-Shanley C."/>
        </authorList>
    </citation>
    <scope>NUCLEOTIDE SEQUENCE [LARGE SCALE GENOMIC DNA]</scope>
    <source>
        <strain evidence="1 2">S00124</strain>
    </source>
</reference>
<evidence type="ECO:0000313" key="1">
    <source>
        <dbReference type="EMBL" id="MBB6577928.1"/>
    </source>
</evidence>
<sequence>MRPRRRAVPIGNQHGASDECSIEITDVPISSLYEKETKRVAQCNGKKPKAVAAAAATGDPMLAP</sequence>
<dbReference type="EMBL" id="JACHKZ010000010">
    <property type="protein sequence ID" value="MBB6577928.1"/>
    <property type="molecule type" value="Genomic_DNA"/>
</dbReference>
<evidence type="ECO:0000313" key="2">
    <source>
        <dbReference type="Proteomes" id="UP000562492"/>
    </source>
</evidence>
<keyword evidence="2" id="KW-1185">Reference proteome</keyword>
<name>A0ABR6RFJ9_9BURK</name>
<proteinExistence type="predicted"/>
<comment type="caution">
    <text evidence="1">The sequence shown here is derived from an EMBL/GenBank/DDBJ whole genome shotgun (WGS) entry which is preliminary data.</text>
</comment>
<organism evidence="1 2">
    <name type="scientific">Comamonas odontotermitis</name>
    <dbReference type="NCBI Taxonomy" id="379895"/>
    <lineage>
        <taxon>Bacteria</taxon>
        <taxon>Pseudomonadati</taxon>
        <taxon>Pseudomonadota</taxon>
        <taxon>Betaproteobacteria</taxon>
        <taxon>Burkholderiales</taxon>
        <taxon>Comamonadaceae</taxon>
        <taxon>Comamonas</taxon>
    </lineage>
</organism>
<dbReference type="Proteomes" id="UP000562492">
    <property type="component" value="Unassembled WGS sequence"/>
</dbReference>
<protein>
    <submittedName>
        <fullName evidence="1">Uncharacterized protein</fullName>
    </submittedName>
</protein>